<protein>
    <submittedName>
        <fullName evidence="6">Ribonuclease H-like domain-containing protein</fullName>
    </submittedName>
</protein>
<accession>A0A836CLN8</accession>
<name>A0A836CLN8_9STRA</name>
<evidence type="ECO:0000256" key="1">
    <source>
        <dbReference type="ARBA" id="ARBA00004123"/>
    </source>
</evidence>
<dbReference type="OrthoDB" id="1607513at2759"/>
<comment type="subcellular location">
    <subcellularLocation>
        <location evidence="1">Nucleus</location>
    </subcellularLocation>
</comment>
<sequence>MASNGGGDADGSGDVVVLDAIEASVAAAAAESAAAAASAASEGDGDPPFLWHRVSAVDATKYTIDTSFTGGIYDYFVVVQREGSLIGHCRLMPLKLRGGRKFTRQSNSNLWPLAAKSRAAFAYGIVLRAQFNLSFSFCTSPELAALLVLGGCNYTLPTRYEFVTLLMEVYTHCCTLLRDLVAATKEVSHVHGQQLPFIHLTTDIWTAKYQSKAYGTALVSFVDANWKLNIRTLGTAAISGAKTSVNIQAWVGFLLQKATGLGFDALLTCTSDGASDMRMNARTNILGRELKSQAQAQNSVFTHSSKQMEKLFVLQQKGREVGVVPCVVTRWGSVFDMFERLLRLRPALASFYRTLPHSEKAMFEKQFDDWEELAQVVAVLLPFSVLQTQLQRKDLCMREAWMGVLQAYKSLFNPFAVEDVTAEAAGEERSFISIGADGLCKVAHAVYLRLKEEIETRFILMEMPKTVLSAIFFDPVAGHTVLTQLSSIRKALQQQRWEADVRRDPERNFSEAGNLIQPKRSRMGPAKAEAVLMIKSNADLITDADAVPKLSQKAAMSSFPVLFSTDASGSDVEEELEGEEDS</sequence>
<keyword evidence="5" id="KW-0539">Nucleus</keyword>
<proteinExistence type="predicted"/>
<organism evidence="6 7">
    <name type="scientific">Tribonema minus</name>
    <dbReference type="NCBI Taxonomy" id="303371"/>
    <lineage>
        <taxon>Eukaryota</taxon>
        <taxon>Sar</taxon>
        <taxon>Stramenopiles</taxon>
        <taxon>Ochrophyta</taxon>
        <taxon>PX clade</taxon>
        <taxon>Xanthophyceae</taxon>
        <taxon>Tribonematales</taxon>
        <taxon>Tribonemataceae</taxon>
        <taxon>Tribonema</taxon>
    </lineage>
</organism>
<keyword evidence="2" id="KW-0479">Metal-binding</keyword>
<dbReference type="Proteomes" id="UP000664859">
    <property type="component" value="Unassembled WGS sequence"/>
</dbReference>
<keyword evidence="3" id="KW-0863">Zinc-finger</keyword>
<evidence type="ECO:0000313" key="6">
    <source>
        <dbReference type="EMBL" id="KAG5190947.1"/>
    </source>
</evidence>
<reference evidence="6" key="1">
    <citation type="submission" date="2021-02" db="EMBL/GenBank/DDBJ databases">
        <title>First Annotated Genome of the Yellow-green Alga Tribonema minus.</title>
        <authorList>
            <person name="Mahan K.M."/>
        </authorList>
    </citation>
    <scope>NUCLEOTIDE SEQUENCE</scope>
    <source>
        <strain evidence="6">UTEX B ZZ1240</strain>
    </source>
</reference>
<dbReference type="InterPro" id="IPR012337">
    <property type="entry name" value="RNaseH-like_sf"/>
</dbReference>
<evidence type="ECO:0000256" key="4">
    <source>
        <dbReference type="ARBA" id="ARBA00022833"/>
    </source>
</evidence>
<evidence type="ECO:0000256" key="5">
    <source>
        <dbReference type="ARBA" id="ARBA00023242"/>
    </source>
</evidence>
<dbReference type="InterPro" id="IPR052035">
    <property type="entry name" value="ZnF_BED_domain_contain"/>
</dbReference>
<keyword evidence="7" id="KW-1185">Reference proteome</keyword>
<dbReference type="SUPFAM" id="SSF53098">
    <property type="entry name" value="Ribonuclease H-like"/>
    <property type="match status" value="1"/>
</dbReference>
<dbReference type="EMBL" id="JAFCMP010000024">
    <property type="protein sequence ID" value="KAG5190947.1"/>
    <property type="molecule type" value="Genomic_DNA"/>
</dbReference>
<gene>
    <name evidence="6" type="ORF">JKP88DRAFT_296763</name>
</gene>
<dbReference type="PANTHER" id="PTHR46481:SF10">
    <property type="entry name" value="ZINC FINGER BED DOMAIN-CONTAINING PROTEIN 39"/>
    <property type="match status" value="1"/>
</dbReference>
<dbReference type="GO" id="GO:0008270">
    <property type="term" value="F:zinc ion binding"/>
    <property type="evidence" value="ECO:0007669"/>
    <property type="project" value="UniProtKB-KW"/>
</dbReference>
<comment type="caution">
    <text evidence="6">The sequence shown here is derived from an EMBL/GenBank/DDBJ whole genome shotgun (WGS) entry which is preliminary data.</text>
</comment>
<dbReference type="PANTHER" id="PTHR46481">
    <property type="entry name" value="ZINC FINGER BED DOMAIN-CONTAINING PROTEIN 4"/>
    <property type="match status" value="1"/>
</dbReference>
<evidence type="ECO:0000256" key="2">
    <source>
        <dbReference type="ARBA" id="ARBA00022723"/>
    </source>
</evidence>
<dbReference type="AlphaFoldDB" id="A0A836CLN8"/>
<dbReference type="GO" id="GO:0005634">
    <property type="term" value="C:nucleus"/>
    <property type="evidence" value="ECO:0007669"/>
    <property type="project" value="UniProtKB-SubCell"/>
</dbReference>
<evidence type="ECO:0000256" key="3">
    <source>
        <dbReference type="ARBA" id="ARBA00022771"/>
    </source>
</evidence>
<keyword evidence="4" id="KW-0862">Zinc</keyword>
<evidence type="ECO:0000313" key="7">
    <source>
        <dbReference type="Proteomes" id="UP000664859"/>
    </source>
</evidence>